<evidence type="ECO:0000313" key="2">
    <source>
        <dbReference type="EMBL" id="MPM69818.1"/>
    </source>
</evidence>
<dbReference type="EMBL" id="VSSQ01023097">
    <property type="protein sequence ID" value="MPM69818.1"/>
    <property type="molecule type" value="Genomic_DNA"/>
</dbReference>
<dbReference type="Gene3D" id="3.60.40.10">
    <property type="entry name" value="PPM-type phosphatase domain"/>
    <property type="match status" value="1"/>
</dbReference>
<dbReference type="GO" id="GO:0004722">
    <property type="term" value="F:protein serine/threonine phosphatase activity"/>
    <property type="evidence" value="ECO:0007669"/>
    <property type="project" value="UniProtKB-EC"/>
</dbReference>
<name>A0A645BXI6_9ZZZZ</name>
<dbReference type="InterPro" id="IPR036457">
    <property type="entry name" value="PPM-type-like_dom_sf"/>
</dbReference>
<protein>
    <submittedName>
        <fullName evidence="2">Protein phosphatase PrpC</fullName>
        <ecNumber evidence="2">3.1.3.16</ecNumber>
    </submittedName>
</protein>
<dbReference type="InterPro" id="IPR015655">
    <property type="entry name" value="PP2C"/>
</dbReference>
<dbReference type="PANTHER" id="PTHR47992">
    <property type="entry name" value="PROTEIN PHOSPHATASE"/>
    <property type="match status" value="1"/>
</dbReference>
<sequence length="308" mass="33584">MNSGLSKFEVNCGSLVDIGKTRTSNQDEVIVCPELGFFAVSDGMGGLKDGGKTSYMIKEVLPGMIEQAKRQLEEQLEKQSNPAPAAQDDESVMTLTDEEFLEAASKLLTNSVSVLSDSIYESGNEGHAIEYGATLCGVWLMQKHAIFVNIGDSRGYLLKRGAREITQITKDHNIAALLVESGDLTKEQAKHHHTSSRITRFMGMPHPAVADTFLIEIEPGDTLLFCSDGLHGMLEDEQLFAILSKEEDPQTACKALIDAANEAGGKDNISAVCVRITGKEPAKGTFRDTVKRFSFLRLINPKSSENKD</sequence>
<comment type="caution">
    <text evidence="2">The sequence shown here is derived from an EMBL/GenBank/DDBJ whole genome shotgun (WGS) entry which is preliminary data.</text>
</comment>
<dbReference type="EC" id="3.1.3.16" evidence="2"/>
<evidence type="ECO:0000259" key="1">
    <source>
        <dbReference type="PROSITE" id="PS51746"/>
    </source>
</evidence>
<keyword evidence="2" id="KW-0378">Hydrolase</keyword>
<organism evidence="2">
    <name type="scientific">bioreactor metagenome</name>
    <dbReference type="NCBI Taxonomy" id="1076179"/>
    <lineage>
        <taxon>unclassified sequences</taxon>
        <taxon>metagenomes</taxon>
        <taxon>ecological metagenomes</taxon>
    </lineage>
</organism>
<dbReference type="InterPro" id="IPR001932">
    <property type="entry name" value="PPM-type_phosphatase-like_dom"/>
</dbReference>
<dbReference type="SUPFAM" id="SSF81606">
    <property type="entry name" value="PP2C-like"/>
    <property type="match status" value="1"/>
</dbReference>
<feature type="domain" description="PPM-type phosphatase" evidence="1">
    <location>
        <begin position="11"/>
        <end position="276"/>
    </location>
</feature>
<reference evidence="2" key="1">
    <citation type="submission" date="2019-08" db="EMBL/GenBank/DDBJ databases">
        <authorList>
            <person name="Kucharzyk K."/>
            <person name="Murdoch R.W."/>
            <person name="Higgins S."/>
            <person name="Loffler F."/>
        </authorList>
    </citation>
    <scope>NUCLEOTIDE SEQUENCE</scope>
</reference>
<dbReference type="CDD" id="cd00143">
    <property type="entry name" value="PP2Cc"/>
    <property type="match status" value="1"/>
</dbReference>
<dbReference type="SMART" id="SM00331">
    <property type="entry name" value="PP2C_SIG"/>
    <property type="match status" value="1"/>
</dbReference>
<proteinExistence type="predicted"/>
<gene>
    <name evidence="2" type="primary">prpC_11</name>
    <name evidence="2" type="ORF">SDC9_116766</name>
</gene>
<dbReference type="AlphaFoldDB" id="A0A645BXI6"/>
<dbReference type="SMART" id="SM00332">
    <property type="entry name" value="PP2Cc"/>
    <property type="match status" value="1"/>
</dbReference>
<dbReference type="PROSITE" id="PS51746">
    <property type="entry name" value="PPM_2"/>
    <property type="match status" value="1"/>
</dbReference>
<accession>A0A645BXI6</accession>
<dbReference type="Pfam" id="PF13672">
    <property type="entry name" value="PP2C_2"/>
    <property type="match status" value="1"/>
</dbReference>